<dbReference type="Proteomes" id="UP000053054">
    <property type="component" value="Unassembled WGS sequence"/>
</dbReference>
<dbReference type="InterPro" id="IPR050090">
    <property type="entry name" value="Tyrosine_recombinase_XerCD"/>
</dbReference>
<dbReference type="InterPro" id="IPR011010">
    <property type="entry name" value="DNA_brk_join_enz"/>
</dbReference>
<dbReference type="PANTHER" id="PTHR30349:SF64">
    <property type="entry name" value="PROPHAGE INTEGRASE INTD-RELATED"/>
    <property type="match status" value="1"/>
</dbReference>
<evidence type="ECO:0000259" key="5">
    <source>
        <dbReference type="PROSITE" id="PS51898"/>
    </source>
</evidence>
<name>A0A0R2QMZ8_9ACTN</name>
<evidence type="ECO:0000259" key="6">
    <source>
        <dbReference type="PROSITE" id="PS51900"/>
    </source>
</evidence>
<feature type="domain" description="Tyr recombinase" evidence="5">
    <location>
        <begin position="59"/>
        <end position="204"/>
    </location>
</feature>
<keyword evidence="2 4" id="KW-0238">DNA-binding</keyword>
<evidence type="ECO:0000256" key="2">
    <source>
        <dbReference type="ARBA" id="ARBA00023125"/>
    </source>
</evidence>
<evidence type="ECO:0008006" key="9">
    <source>
        <dbReference type="Google" id="ProtNLM"/>
    </source>
</evidence>
<dbReference type="GO" id="GO:0006310">
    <property type="term" value="P:DNA recombination"/>
    <property type="evidence" value="ECO:0007669"/>
    <property type="project" value="UniProtKB-KW"/>
</dbReference>
<evidence type="ECO:0000256" key="1">
    <source>
        <dbReference type="ARBA" id="ARBA00008857"/>
    </source>
</evidence>
<dbReference type="GO" id="GO:0003677">
    <property type="term" value="F:DNA binding"/>
    <property type="evidence" value="ECO:0007669"/>
    <property type="project" value="UniProtKB-UniRule"/>
</dbReference>
<evidence type="ECO:0000313" key="7">
    <source>
        <dbReference type="EMBL" id="KRO51398.1"/>
    </source>
</evidence>
<reference evidence="7 8" key="1">
    <citation type="submission" date="2015-10" db="EMBL/GenBank/DDBJ databases">
        <title>Metagenome-Assembled Genomes uncover a global brackish microbiome.</title>
        <authorList>
            <person name="Hugerth L.W."/>
            <person name="Larsson J."/>
            <person name="Alneberg J."/>
            <person name="Lindh M.V."/>
            <person name="Legrand C."/>
            <person name="Pinhassi J."/>
            <person name="Andersson A.F."/>
        </authorList>
    </citation>
    <scope>NUCLEOTIDE SEQUENCE [LARGE SCALE GENOMIC DNA]</scope>
    <source>
        <strain evidence="7">BACL2 MAG-120820-bin50</strain>
    </source>
</reference>
<protein>
    <recommendedName>
        <fullName evidence="9">Tyr recombinase domain-containing protein</fullName>
    </recommendedName>
</protein>
<dbReference type="GO" id="GO:0015074">
    <property type="term" value="P:DNA integration"/>
    <property type="evidence" value="ECO:0007669"/>
    <property type="project" value="InterPro"/>
</dbReference>
<feature type="domain" description="Core-binding (CB)" evidence="6">
    <location>
        <begin position="1"/>
        <end position="38"/>
    </location>
</feature>
<dbReference type="SUPFAM" id="SSF56349">
    <property type="entry name" value="DNA breaking-rejoining enzymes"/>
    <property type="match status" value="1"/>
</dbReference>
<dbReference type="Gene3D" id="1.10.150.130">
    <property type="match status" value="1"/>
</dbReference>
<dbReference type="InterPro" id="IPR013762">
    <property type="entry name" value="Integrase-like_cat_sf"/>
</dbReference>
<dbReference type="InterPro" id="IPR010998">
    <property type="entry name" value="Integrase_recombinase_N"/>
</dbReference>
<evidence type="ECO:0000313" key="8">
    <source>
        <dbReference type="Proteomes" id="UP000053054"/>
    </source>
</evidence>
<comment type="caution">
    <text evidence="7">The sequence shown here is derived from an EMBL/GenBank/DDBJ whole genome shotgun (WGS) entry which is preliminary data.</text>
</comment>
<dbReference type="Pfam" id="PF00589">
    <property type="entry name" value="Phage_integrase"/>
    <property type="match status" value="1"/>
</dbReference>
<dbReference type="Gene3D" id="1.10.443.10">
    <property type="entry name" value="Intergrase catalytic core"/>
    <property type="match status" value="2"/>
</dbReference>
<dbReference type="PROSITE" id="PS51900">
    <property type="entry name" value="CB"/>
    <property type="match status" value="1"/>
</dbReference>
<gene>
    <name evidence="7" type="ORF">ABR62_00675</name>
</gene>
<dbReference type="PROSITE" id="PS51898">
    <property type="entry name" value="TYR_RECOMBINASE"/>
    <property type="match status" value="1"/>
</dbReference>
<evidence type="ECO:0000256" key="4">
    <source>
        <dbReference type="PROSITE-ProRule" id="PRU01248"/>
    </source>
</evidence>
<sequence>MDLREIKRSDIQELIVPLAAQTSAMTLAVIKSIFREAMAQALIENSPAHGVKGKTISVAPRRFLTWAQIERSEFGPLKEHIHFLALHGLRWSEAVALDKEDIRDGRIYINKSIHGQTKSRAAIRTVPLVSKFVKFPKTPKPLRRVLDPYQVQIHSLRHTYAYLLKSSGVHVTTAQRLLGHSDPKMTLAIYTQVLDHEIDDSGIALRRWIERAQER</sequence>
<evidence type="ECO:0000256" key="3">
    <source>
        <dbReference type="ARBA" id="ARBA00023172"/>
    </source>
</evidence>
<dbReference type="EMBL" id="LIAU01000262">
    <property type="protein sequence ID" value="KRO51398.1"/>
    <property type="molecule type" value="Genomic_DNA"/>
</dbReference>
<dbReference type="InterPro" id="IPR044068">
    <property type="entry name" value="CB"/>
</dbReference>
<organism evidence="7 8">
    <name type="scientific">Actinobacteria bacterium BACL2 MAG-120820-bin50</name>
    <dbReference type="NCBI Taxonomy" id="1655570"/>
    <lineage>
        <taxon>Bacteria</taxon>
        <taxon>Bacillati</taxon>
        <taxon>Actinomycetota</taxon>
        <taxon>Actinomycetes</taxon>
        <taxon>Actinomycetes incertae sedis</taxon>
        <taxon>ac1 cluster</taxon>
    </lineage>
</organism>
<dbReference type="InterPro" id="IPR002104">
    <property type="entry name" value="Integrase_catalytic"/>
</dbReference>
<proteinExistence type="inferred from homology"/>
<accession>A0A0R2QMZ8</accession>
<keyword evidence="3" id="KW-0233">DNA recombination</keyword>
<comment type="similarity">
    <text evidence="1">Belongs to the 'phage' integrase family.</text>
</comment>
<dbReference type="PANTHER" id="PTHR30349">
    <property type="entry name" value="PHAGE INTEGRASE-RELATED"/>
    <property type="match status" value="1"/>
</dbReference>
<dbReference type="AlphaFoldDB" id="A0A0R2QMZ8"/>